<dbReference type="Pfam" id="PF00201">
    <property type="entry name" value="UDPGT"/>
    <property type="match status" value="1"/>
</dbReference>
<evidence type="ECO:0000256" key="4">
    <source>
        <dbReference type="RuleBase" id="RU003718"/>
    </source>
</evidence>
<gene>
    <name evidence="9" type="ORF">LVIROSA_LOCUS25844</name>
    <name evidence="8" type="ORF">LVIROSA_LOCUS6015</name>
</gene>
<proteinExistence type="inferred from homology"/>
<keyword evidence="2 4" id="KW-0328">Glycosyltransferase</keyword>
<dbReference type="FunFam" id="3.40.50.2000:FF:000238">
    <property type="entry name" value="Glycosyltransferase"/>
    <property type="match status" value="1"/>
</dbReference>
<dbReference type="GO" id="GO:0009690">
    <property type="term" value="P:cytokinin metabolic process"/>
    <property type="evidence" value="ECO:0007669"/>
    <property type="project" value="UniProtKB-ARBA"/>
</dbReference>
<dbReference type="Pfam" id="PF26168">
    <property type="entry name" value="Glyco_transf_N"/>
    <property type="match status" value="1"/>
</dbReference>
<evidence type="ECO:0000256" key="3">
    <source>
        <dbReference type="ARBA" id="ARBA00022679"/>
    </source>
</evidence>
<accession>A0AAU9MC57</accession>
<keyword evidence="10" id="KW-1185">Reference proteome</keyword>
<dbReference type="AlphaFoldDB" id="A0AAU9MC57"/>
<dbReference type="GO" id="GO:0016138">
    <property type="term" value="P:glycoside biosynthetic process"/>
    <property type="evidence" value="ECO:0007669"/>
    <property type="project" value="UniProtKB-ARBA"/>
</dbReference>
<comment type="similarity">
    <text evidence="1 4">Belongs to the UDP-glycosyltransferase family.</text>
</comment>
<evidence type="ECO:0000313" key="8">
    <source>
        <dbReference type="EMBL" id="CAH1418423.1"/>
    </source>
</evidence>
<dbReference type="EMBL" id="CAKMRJ010005154">
    <property type="protein sequence ID" value="CAH1439661.1"/>
    <property type="molecule type" value="Genomic_DNA"/>
</dbReference>
<dbReference type="SUPFAM" id="SSF53756">
    <property type="entry name" value="UDP-Glycosyltransferase/glycogen phosphorylase"/>
    <property type="match status" value="1"/>
</dbReference>
<dbReference type="Gene3D" id="3.40.50.2000">
    <property type="entry name" value="Glycogen Phosphorylase B"/>
    <property type="match status" value="2"/>
</dbReference>
<feature type="domain" description="Glycosyltransferase N-terminal" evidence="7">
    <location>
        <begin position="12"/>
        <end position="249"/>
    </location>
</feature>
<dbReference type="InterPro" id="IPR035595">
    <property type="entry name" value="UDP_glycos_trans_CS"/>
</dbReference>
<dbReference type="FunFam" id="3.40.50.2000:FF:000060">
    <property type="entry name" value="Glycosyltransferase"/>
    <property type="match status" value="1"/>
</dbReference>
<dbReference type="PROSITE" id="PS00375">
    <property type="entry name" value="UDPGT"/>
    <property type="match status" value="1"/>
</dbReference>
<evidence type="ECO:0000259" key="7">
    <source>
        <dbReference type="Pfam" id="PF26168"/>
    </source>
</evidence>
<sequence>MVTPTMAADLNKVVVVMVPLPLQGHLNQLLHLSRLIATNNIPVHFVCTTTHGRQAKLRIQGWNPHTISTIHFHDFPIPPSASPPPPPNPNSTNNFPSHLQPLCEAATQLRHPVASLLRKLSPTTHRLVVIHDSLMGSVVQDFVSLPNAESYTFHTVSAFAIALYTSKKVREQIQELVEPEDLTKDLLSFEGCFTSEFKKFISLQHEYTKLSSGRIYNTCKVVEQPVLDLLETEARNRNKLLWALGPFNPVDIKRSTVVTKKDGGPVHVDRCLKWLDKQTSNTVIFVSFGTTISFSHEQVLEIATGLEKSNRKFIWVLRDADIGDHHYEFNDEIKRRLELPEGYEDRVKDRGMVVREWAPQLEILAHPSIGGFMSHCGWNSCMESISMGVPIAAWPLHSDQPNNAVLVTKILKVGFLVKEWSSRREKVVPAVAVEKAVMRLMGSTEGQEMRKRAVVVGRRVRKSVRDGGDARMELESFIAHIAR</sequence>
<protein>
    <recommendedName>
        <fullName evidence="5">Glycosyltransferase</fullName>
        <ecNumber evidence="5">2.4.1.-</ecNumber>
    </recommendedName>
</protein>
<dbReference type="GO" id="GO:0050404">
    <property type="term" value="F:zeatin O-beta-D-xylosyltransferase activity"/>
    <property type="evidence" value="ECO:0007669"/>
    <property type="project" value="UniProtKB-ARBA"/>
</dbReference>
<evidence type="ECO:0000313" key="9">
    <source>
        <dbReference type="EMBL" id="CAH1439661.1"/>
    </source>
</evidence>
<evidence type="ECO:0000256" key="1">
    <source>
        <dbReference type="ARBA" id="ARBA00009995"/>
    </source>
</evidence>
<dbReference type="PANTHER" id="PTHR48044">
    <property type="entry name" value="GLYCOSYLTRANSFERASE"/>
    <property type="match status" value="1"/>
</dbReference>
<feature type="compositionally biased region" description="Pro residues" evidence="6">
    <location>
        <begin position="76"/>
        <end position="89"/>
    </location>
</feature>
<dbReference type="InterPro" id="IPR002213">
    <property type="entry name" value="UDP_glucos_trans"/>
</dbReference>
<evidence type="ECO:0000256" key="6">
    <source>
        <dbReference type="SAM" id="MobiDB-lite"/>
    </source>
</evidence>
<keyword evidence="3 4" id="KW-0808">Transferase</keyword>
<dbReference type="Proteomes" id="UP001157418">
    <property type="component" value="Unassembled WGS sequence"/>
</dbReference>
<feature type="region of interest" description="Disordered" evidence="6">
    <location>
        <begin position="76"/>
        <end position="96"/>
    </location>
</feature>
<dbReference type="PANTHER" id="PTHR48044:SF22">
    <property type="entry name" value="GLYCOSYLTRANSFERASE"/>
    <property type="match status" value="1"/>
</dbReference>
<name>A0AAU9MC57_9ASTR</name>
<dbReference type="CDD" id="cd03784">
    <property type="entry name" value="GT1_Gtf-like"/>
    <property type="match status" value="1"/>
</dbReference>
<evidence type="ECO:0000256" key="2">
    <source>
        <dbReference type="ARBA" id="ARBA00022676"/>
    </source>
</evidence>
<evidence type="ECO:0000313" key="10">
    <source>
        <dbReference type="Proteomes" id="UP001157418"/>
    </source>
</evidence>
<organism evidence="8 10">
    <name type="scientific">Lactuca virosa</name>
    <dbReference type="NCBI Taxonomy" id="75947"/>
    <lineage>
        <taxon>Eukaryota</taxon>
        <taxon>Viridiplantae</taxon>
        <taxon>Streptophyta</taxon>
        <taxon>Embryophyta</taxon>
        <taxon>Tracheophyta</taxon>
        <taxon>Spermatophyta</taxon>
        <taxon>Magnoliopsida</taxon>
        <taxon>eudicotyledons</taxon>
        <taxon>Gunneridae</taxon>
        <taxon>Pentapetalae</taxon>
        <taxon>asterids</taxon>
        <taxon>campanulids</taxon>
        <taxon>Asterales</taxon>
        <taxon>Asteraceae</taxon>
        <taxon>Cichorioideae</taxon>
        <taxon>Cichorieae</taxon>
        <taxon>Lactucinae</taxon>
        <taxon>Lactuca</taxon>
    </lineage>
</organism>
<dbReference type="InterPro" id="IPR058980">
    <property type="entry name" value="Glyco_transf_N"/>
</dbReference>
<reference evidence="8 10" key="1">
    <citation type="submission" date="2022-01" db="EMBL/GenBank/DDBJ databases">
        <authorList>
            <person name="Xiong W."/>
            <person name="Schranz E."/>
        </authorList>
    </citation>
    <scope>NUCLEOTIDE SEQUENCE [LARGE SCALE GENOMIC DNA]</scope>
</reference>
<evidence type="ECO:0000256" key="5">
    <source>
        <dbReference type="RuleBase" id="RU362057"/>
    </source>
</evidence>
<dbReference type="EMBL" id="CAKMRJ010000113">
    <property type="protein sequence ID" value="CAH1418423.1"/>
    <property type="molecule type" value="Genomic_DNA"/>
</dbReference>
<dbReference type="EC" id="2.4.1.-" evidence="5"/>
<comment type="caution">
    <text evidence="8">The sequence shown here is derived from an EMBL/GenBank/DDBJ whole genome shotgun (WGS) entry which is preliminary data.</text>
</comment>